<evidence type="ECO:0000313" key="6">
    <source>
        <dbReference type="Proteomes" id="UP000554054"/>
    </source>
</evidence>
<proteinExistence type="inferred from homology"/>
<dbReference type="AlphaFoldDB" id="A0A852VNB8"/>
<feature type="domain" description="PucR C-terminal helix-turn-helix" evidence="2">
    <location>
        <begin position="342"/>
        <end position="396"/>
    </location>
</feature>
<dbReference type="RefSeq" id="WP_185989942.1">
    <property type="nucleotide sequence ID" value="NZ_JACCAE010000001.1"/>
</dbReference>
<feature type="domain" description="CdaR GGDEF-like" evidence="4">
    <location>
        <begin position="189"/>
        <end position="294"/>
    </location>
</feature>
<comment type="similarity">
    <text evidence="1">Belongs to the CdaR family.</text>
</comment>
<dbReference type="InterPro" id="IPR041522">
    <property type="entry name" value="CdaR_GGDEF"/>
</dbReference>
<accession>A0A852VNB8</accession>
<gene>
    <name evidence="5" type="ORF">BJY20_000342</name>
</gene>
<dbReference type="EMBL" id="JACCAE010000001">
    <property type="protein sequence ID" value="NYF96950.1"/>
    <property type="molecule type" value="Genomic_DNA"/>
</dbReference>
<dbReference type="Pfam" id="PF17853">
    <property type="entry name" value="GGDEF_2"/>
    <property type="match status" value="1"/>
</dbReference>
<evidence type="ECO:0000313" key="5">
    <source>
        <dbReference type="EMBL" id="NYF96950.1"/>
    </source>
</evidence>
<keyword evidence="5" id="KW-0238">DNA-binding</keyword>
<organism evidence="5 6">
    <name type="scientific">Janibacter cremeus</name>
    <dbReference type="NCBI Taxonomy" id="1285192"/>
    <lineage>
        <taxon>Bacteria</taxon>
        <taxon>Bacillati</taxon>
        <taxon>Actinomycetota</taxon>
        <taxon>Actinomycetes</taxon>
        <taxon>Micrococcales</taxon>
        <taxon>Intrasporangiaceae</taxon>
        <taxon>Janibacter</taxon>
    </lineage>
</organism>
<dbReference type="Pfam" id="PF14361">
    <property type="entry name" value="RsbRD_N"/>
    <property type="match status" value="1"/>
</dbReference>
<dbReference type="InterPro" id="IPR025751">
    <property type="entry name" value="RsbRD_N_dom"/>
</dbReference>
<evidence type="ECO:0000259" key="4">
    <source>
        <dbReference type="Pfam" id="PF17853"/>
    </source>
</evidence>
<dbReference type="PANTHER" id="PTHR33744">
    <property type="entry name" value="CARBOHYDRATE DIACID REGULATOR"/>
    <property type="match status" value="1"/>
</dbReference>
<dbReference type="InterPro" id="IPR025736">
    <property type="entry name" value="PucR_C-HTH_dom"/>
</dbReference>
<evidence type="ECO:0000259" key="3">
    <source>
        <dbReference type="Pfam" id="PF14361"/>
    </source>
</evidence>
<sequence>MAFSSVPDGFTAWLQDFASAAQQPDQIDEFVATVDSAIIGAIPEIAQDRTLVEELHASTRAHWNAFLVTIVQDYRLELPQEAINLSLSIARRHHDIGVLLKVYRVANKAVFDVLAERTKEGPLPEGLGRDEVLISVWLRAEQWIDDSVEELIDSFTAERASLLEGDRTRRIEVVDALLAGAAPSPETEQVLGHALTAWQTAFVLSASAQERPAQPLHEVAARMCLALGLPTAFTTLPGSRELWGWVSTVAEPDLDLTALEELMSTTRTRVAIGRPSHGPTGFRTSHLQAAAAHRASWNSTTRCNDYRDIELVSLLGEGDLTREMVRRVALPLLGPRKGEQALRETVLTWLRCRCNADAAGAALFVHPNTVRYRLSRAQDLLGRPLSEDATALELALQWVELHGAQALDDPG</sequence>
<dbReference type="Pfam" id="PF13556">
    <property type="entry name" value="HTH_30"/>
    <property type="match status" value="1"/>
</dbReference>
<comment type="caution">
    <text evidence="5">The sequence shown here is derived from an EMBL/GenBank/DDBJ whole genome shotgun (WGS) entry which is preliminary data.</text>
</comment>
<dbReference type="GO" id="GO:0003677">
    <property type="term" value="F:DNA binding"/>
    <property type="evidence" value="ECO:0007669"/>
    <property type="project" value="UniProtKB-KW"/>
</dbReference>
<evidence type="ECO:0000256" key="1">
    <source>
        <dbReference type="ARBA" id="ARBA00006754"/>
    </source>
</evidence>
<reference evidence="5 6" key="1">
    <citation type="submission" date="2020-07" db="EMBL/GenBank/DDBJ databases">
        <title>Sequencing the genomes of 1000 actinobacteria strains.</title>
        <authorList>
            <person name="Klenk H.-P."/>
        </authorList>
    </citation>
    <scope>NUCLEOTIDE SEQUENCE [LARGE SCALE GENOMIC DNA]</scope>
    <source>
        <strain evidence="5 6">DSM 26154</strain>
    </source>
</reference>
<dbReference type="PANTHER" id="PTHR33744:SF1">
    <property type="entry name" value="DNA-BINDING TRANSCRIPTIONAL ACTIVATOR ADER"/>
    <property type="match status" value="1"/>
</dbReference>
<feature type="domain" description="RsbT co-antagonist protein RsbRD N-terminal" evidence="3">
    <location>
        <begin position="28"/>
        <end position="170"/>
    </location>
</feature>
<keyword evidence="6" id="KW-1185">Reference proteome</keyword>
<dbReference type="InterPro" id="IPR051448">
    <property type="entry name" value="CdaR-like_regulators"/>
</dbReference>
<evidence type="ECO:0000259" key="2">
    <source>
        <dbReference type="Pfam" id="PF13556"/>
    </source>
</evidence>
<protein>
    <submittedName>
        <fullName evidence="5">DNA-binding PucR family transcriptional regulator</fullName>
    </submittedName>
</protein>
<dbReference type="Gene3D" id="1.10.10.2840">
    <property type="entry name" value="PucR C-terminal helix-turn-helix domain"/>
    <property type="match status" value="1"/>
</dbReference>
<dbReference type="Proteomes" id="UP000554054">
    <property type="component" value="Unassembled WGS sequence"/>
</dbReference>
<dbReference type="InterPro" id="IPR042070">
    <property type="entry name" value="PucR_C-HTH_sf"/>
</dbReference>
<name>A0A852VNB8_9MICO</name>